<dbReference type="Gene3D" id="1.20.1300.10">
    <property type="entry name" value="Fumarate reductase/succinate dehydrogenase, transmembrane subunit"/>
    <property type="match status" value="1"/>
</dbReference>
<evidence type="ECO:0000313" key="13">
    <source>
        <dbReference type="EMBL" id="EMG46890.1"/>
    </source>
</evidence>
<keyword evidence="7 12" id="KW-1133">Transmembrane helix</keyword>
<dbReference type="OrthoDB" id="18577at2759"/>
<dbReference type="InterPro" id="IPR007992">
    <property type="entry name" value="CybS"/>
</dbReference>
<keyword evidence="9 12" id="KW-0472">Membrane</keyword>
<keyword evidence="3" id="KW-0813">Transport</keyword>
<evidence type="ECO:0000256" key="8">
    <source>
        <dbReference type="ARBA" id="ARBA00023128"/>
    </source>
</evidence>
<comment type="subcellular location">
    <subcellularLocation>
        <location evidence="1 12">Mitochondrion inner membrane</location>
        <topology evidence="1 12">Multi-pass membrane protein</topology>
    </subcellularLocation>
</comment>
<sequence>MLSTSTRIGLTSLIKRAPLSTTSPLLFTRGIKLIPQPPGGIIGTVNDAYVPPPPTKSEGSLHWTSERVVSIALLPVVLAPFITGASTLIDSTMSSLLLFHCYAGFQSCIIDYIPKRVYGAYHNYAMYLLTFGTGVAGYGVYQIEKNEGGVSNIIAKIWKA</sequence>
<evidence type="ECO:0000256" key="10">
    <source>
        <dbReference type="PIRSR" id="PIRSR607992-1"/>
    </source>
</evidence>
<evidence type="ECO:0000256" key="4">
    <source>
        <dbReference type="ARBA" id="ARBA00022692"/>
    </source>
</evidence>
<dbReference type="GO" id="GO:0048039">
    <property type="term" value="F:ubiquinone binding"/>
    <property type="evidence" value="ECO:0007669"/>
    <property type="project" value="TreeGrafter"/>
</dbReference>
<feature type="binding site" description="axial binding residue" evidence="11">
    <location>
        <position position="100"/>
    </location>
    <ligand>
        <name>heme b</name>
        <dbReference type="ChEBI" id="CHEBI:60344"/>
        <note>ligand shared with SDHC</note>
    </ligand>
    <ligandPart>
        <name>Fe</name>
        <dbReference type="ChEBI" id="CHEBI:18248"/>
    </ligandPart>
</feature>
<keyword evidence="11" id="KW-0479">Metal-binding</keyword>
<dbReference type="AlphaFoldDB" id="M3JVE5"/>
<evidence type="ECO:0000256" key="9">
    <source>
        <dbReference type="ARBA" id="ARBA00023136"/>
    </source>
</evidence>
<gene>
    <name evidence="13" type="ORF">G210_2844</name>
</gene>
<dbReference type="GO" id="GO:0020037">
    <property type="term" value="F:heme binding"/>
    <property type="evidence" value="ECO:0007669"/>
    <property type="project" value="TreeGrafter"/>
</dbReference>
<reference evidence="13 14" key="1">
    <citation type="submission" date="2013-02" db="EMBL/GenBank/DDBJ databases">
        <title>Genome sequence of Candida maltosa Xu316, a potential industrial strain for xylitol and ethanol production.</title>
        <authorList>
            <person name="Yu J."/>
            <person name="Wang Q."/>
            <person name="Geng X."/>
            <person name="Bao W."/>
            <person name="He P."/>
            <person name="Cai J."/>
        </authorList>
    </citation>
    <scope>NUCLEOTIDE SEQUENCE [LARGE SCALE GENOMIC DNA]</scope>
    <source>
        <strain evidence="14">Xu316</strain>
    </source>
</reference>
<dbReference type="HOGENOM" id="CLU_096618_0_0_1"/>
<dbReference type="InterPro" id="IPR034804">
    <property type="entry name" value="SQR/QFR_C/D"/>
</dbReference>
<dbReference type="GO" id="GO:0005743">
    <property type="term" value="C:mitochondrial inner membrane"/>
    <property type="evidence" value="ECO:0007669"/>
    <property type="project" value="UniProtKB-SubCell"/>
</dbReference>
<evidence type="ECO:0000256" key="2">
    <source>
        <dbReference type="ARBA" id="ARBA00007294"/>
    </source>
</evidence>
<dbReference type="GO" id="GO:0046872">
    <property type="term" value="F:metal ion binding"/>
    <property type="evidence" value="ECO:0007669"/>
    <property type="project" value="UniProtKB-KW"/>
</dbReference>
<evidence type="ECO:0000256" key="12">
    <source>
        <dbReference type="RuleBase" id="RU364031"/>
    </source>
</evidence>
<evidence type="ECO:0000256" key="11">
    <source>
        <dbReference type="PIRSR" id="PIRSR607992-2"/>
    </source>
</evidence>
<protein>
    <recommendedName>
        <fullName evidence="12">Succinate dehydrogenase [ubiquinone] cytochrome b small subunit</fullName>
    </recommendedName>
</protein>
<feature type="transmembrane region" description="Helical" evidence="12">
    <location>
        <begin position="125"/>
        <end position="143"/>
    </location>
</feature>
<keyword evidence="8 12" id="KW-0496">Mitochondrion</keyword>
<dbReference type="GO" id="GO:0006121">
    <property type="term" value="P:mitochondrial electron transport, succinate to ubiquinone"/>
    <property type="evidence" value="ECO:0007669"/>
    <property type="project" value="TreeGrafter"/>
</dbReference>
<comment type="caution">
    <text evidence="12">Lacks conserved residue(s) required for the propagation of feature annotation.</text>
</comment>
<keyword evidence="4 12" id="KW-0812">Transmembrane</keyword>
<evidence type="ECO:0000256" key="6">
    <source>
        <dbReference type="ARBA" id="ARBA00022946"/>
    </source>
</evidence>
<dbReference type="CDD" id="cd03496">
    <property type="entry name" value="SQR_TypeC_CybS"/>
    <property type="match status" value="1"/>
</dbReference>
<keyword evidence="11" id="KW-0408">Iron</keyword>
<name>M3JVE5_CANMX</name>
<keyword evidence="5 12" id="KW-0999">Mitochondrion inner membrane</keyword>
<proteinExistence type="inferred from homology"/>
<dbReference type="PANTHER" id="PTHR13337">
    <property type="entry name" value="SUCCINATE DEHYDROGENASE"/>
    <property type="match status" value="1"/>
</dbReference>
<dbReference type="SUPFAM" id="SSF81343">
    <property type="entry name" value="Fumarate reductase respiratory complex transmembrane subunits"/>
    <property type="match status" value="1"/>
</dbReference>
<keyword evidence="6 12" id="KW-0809">Transit peptide</keyword>
<evidence type="ECO:0000256" key="1">
    <source>
        <dbReference type="ARBA" id="ARBA00004448"/>
    </source>
</evidence>
<dbReference type="STRING" id="1245528.M3JVE5"/>
<accession>M3JVE5</accession>
<evidence type="ECO:0000256" key="7">
    <source>
        <dbReference type="ARBA" id="ARBA00022989"/>
    </source>
</evidence>
<organism evidence="13 14">
    <name type="scientific">Candida maltosa (strain Xu316)</name>
    <name type="common">Yeast</name>
    <dbReference type="NCBI Taxonomy" id="1245528"/>
    <lineage>
        <taxon>Eukaryota</taxon>
        <taxon>Fungi</taxon>
        <taxon>Dikarya</taxon>
        <taxon>Ascomycota</taxon>
        <taxon>Saccharomycotina</taxon>
        <taxon>Pichiomycetes</taxon>
        <taxon>Debaryomycetaceae</taxon>
        <taxon>Candida/Lodderomyces clade</taxon>
        <taxon>Candida</taxon>
    </lineage>
</organism>
<dbReference type="Proteomes" id="UP000011777">
    <property type="component" value="Unassembled WGS sequence"/>
</dbReference>
<keyword evidence="14" id="KW-1185">Reference proteome</keyword>
<feature type="binding site" evidence="10">
    <location>
        <position position="112"/>
    </location>
    <ligand>
        <name>a ubiquinone</name>
        <dbReference type="ChEBI" id="CHEBI:16389"/>
        <note>ligand shared with IP/SDHB</note>
    </ligand>
</feature>
<evidence type="ECO:0000256" key="3">
    <source>
        <dbReference type="ARBA" id="ARBA00022448"/>
    </source>
</evidence>
<comment type="similarity">
    <text evidence="2 12">Belongs to the CybS family.</text>
</comment>
<dbReference type="OMA" id="HSCITDY"/>
<feature type="transmembrane region" description="Helical" evidence="12">
    <location>
        <begin position="68"/>
        <end position="89"/>
    </location>
</feature>
<dbReference type="GO" id="GO:0006099">
    <property type="term" value="P:tricarboxylic acid cycle"/>
    <property type="evidence" value="ECO:0007669"/>
    <property type="project" value="TreeGrafter"/>
</dbReference>
<dbReference type="PANTHER" id="PTHR13337:SF2">
    <property type="entry name" value="SUCCINATE DEHYDROGENASE [UBIQUINONE] CYTOCHROME B SMALL SUBUNIT, MITOCHONDRIAL"/>
    <property type="match status" value="1"/>
</dbReference>
<evidence type="ECO:0000313" key="14">
    <source>
        <dbReference type="Proteomes" id="UP000011777"/>
    </source>
</evidence>
<dbReference type="eggNOG" id="KOG4097">
    <property type="taxonomic scope" value="Eukaryota"/>
</dbReference>
<dbReference type="EMBL" id="AOGT01001841">
    <property type="protein sequence ID" value="EMG46890.1"/>
    <property type="molecule type" value="Genomic_DNA"/>
</dbReference>
<dbReference type="Pfam" id="PF05328">
    <property type="entry name" value="CybS"/>
    <property type="match status" value="1"/>
</dbReference>
<evidence type="ECO:0000256" key="5">
    <source>
        <dbReference type="ARBA" id="ARBA00022792"/>
    </source>
</evidence>
<comment type="caution">
    <text evidence="13">The sequence shown here is derived from an EMBL/GenBank/DDBJ whole genome shotgun (WGS) entry which is preliminary data.</text>
</comment>